<name>A0AAE3L1D9_9GAMM</name>
<keyword evidence="1" id="KW-0812">Transmembrane</keyword>
<sequence length="80" mass="8986">MIRYLIIGAVLYLVGVLVRRVLKQLRQPAESQQTEKSASEATARCAHCGMFVPRNEAVRGDGREFCSREHQQLGTRRDGA</sequence>
<keyword evidence="1" id="KW-0472">Membrane</keyword>
<accession>A0AAE3L1D9</accession>
<organism evidence="2 3">
    <name type="scientific">Methylohalomonas lacus</name>
    <dbReference type="NCBI Taxonomy" id="398773"/>
    <lineage>
        <taxon>Bacteria</taxon>
        <taxon>Pseudomonadati</taxon>
        <taxon>Pseudomonadota</taxon>
        <taxon>Gammaproteobacteria</taxon>
        <taxon>Methylohalomonadales</taxon>
        <taxon>Methylohalomonadaceae</taxon>
        <taxon>Methylohalomonas</taxon>
    </lineage>
</organism>
<comment type="caution">
    <text evidence="2">The sequence shown here is derived from an EMBL/GenBank/DDBJ whole genome shotgun (WGS) entry which is preliminary data.</text>
</comment>
<proteinExistence type="predicted"/>
<evidence type="ECO:0008006" key="4">
    <source>
        <dbReference type="Google" id="ProtNLM"/>
    </source>
</evidence>
<dbReference type="AlphaFoldDB" id="A0AAE3L1D9"/>
<keyword evidence="1" id="KW-1133">Transmembrane helix</keyword>
<dbReference type="NCBIfam" id="NF041023">
    <property type="entry name" value="PP0621_fam"/>
    <property type="match status" value="1"/>
</dbReference>
<dbReference type="Proteomes" id="UP001204445">
    <property type="component" value="Unassembled WGS sequence"/>
</dbReference>
<evidence type="ECO:0000313" key="2">
    <source>
        <dbReference type="EMBL" id="MCS3903879.1"/>
    </source>
</evidence>
<dbReference type="RefSeq" id="WP_259055853.1">
    <property type="nucleotide sequence ID" value="NZ_JANUCT010000013.1"/>
</dbReference>
<feature type="transmembrane region" description="Helical" evidence="1">
    <location>
        <begin position="6"/>
        <end position="22"/>
    </location>
</feature>
<gene>
    <name evidence="2" type="ORF">J2T55_001911</name>
</gene>
<protein>
    <recommendedName>
        <fullName evidence="4">Preprotein translocase subunit YajC</fullName>
    </recommendedName>
</protein>
<evidence type="ECO:0000313" key="3">
    <source>
        <dbReference type="Proteomes" id="UP001204445"/>
    </source>
</evidence>
<keyword evidence="3" id="KW-1185">Reference proteome</keyword>
<dbReference type="InterPro" id="IPR049708">
    <property type="entry name" value="PP0621-like"/>
</dbReference>
<reference evidence="2" key="1">
    <citation type="submission" date="2022-08" db="EMBL/GenBank/DDBJ databases">
        <title>Genomic Encyclopedia of Type Strains, Phase III (KMG-III): the genomes of soil and plant-associated and newly described type strains.</title>
        <authorList>
            <person name="Whitman W."/>
        </authorList>
    </citation>
    <scope>NUCLEOTIDE SEQUENCE</scope>
    <source>
        <strain evidence="2">HMT 1</strain>
    </source>
</reference>
<evidence type="ECO:0000256" key="1">
    <source>
        <dbReference type="SAM" id="Phobius"/>
    </source>
</evidence>
<dbReference type="EMBL" id="JANUCT010000013">
    <property type="protein sequence ID" value="MCS3903879.1"/>
    <property type="molecule type" value="Genomic_DNA"/>
</dbReference>